<dbReference type="FunCoup" id="K3WIL1">
    <property type="interactions" value="67"/>
</dbReference>
<comment type="similarity">
    <text evidence="1">Belongs to the methyltransferase superfamily. RsmH family.</text>
</comment>
<dbReference type="OMA" id="NPAKRTF"/>
<feature type="region of interest" description="Disordered" evidence="5">
    <location>
        <begin position="239"/>
        <end position="260"/>
    </location>
</feature>
<dbReference type="PANTHER" id="PTHR11265">
    <property type="entry name" value="S-ADENOSYL-METHYLTRANSFERASE MRAW"/>
    <property type="match status" value="1"/>
</dbReference>
<reference evidence="7" key="1">
    <citation type="journal article" date="2010" name="Genome Biol.">
        <title>Genome sequence of the necrotrophic plant pathogen Pythium ultimum reveals original pathogenicity mechanisms and effector repertoire.</title>
        <authorList>
            <person name="Levesque C.A."/>
            <person name="Brouwer H."/>
            <person name="Cano L."/>
            <person name="Hamilton J.P."/>
            <person name="Holt C."/>
            <person name="Huitema E."/>
            <person name="Raffaele S."/>
            <person name="Robideau G.P."/>
            <person name="Thines M."/>
            <person name="Win J."/>
            <person name="Zerillo M.M."/>
            <person name="Beakes G.W."/>
            <person name="Boore J.L."/>
            <person name="Busam D."/>
            <person name="Dumas B."/>
            <person name="Ferriera S."/>
            <person name="Fuerstenberg S.I."/>
            <person name="Gachon C.M."/>
            <person name="Gaulin E."/>
            <person name="Govers F."/>
            <person name="Grenville-Briggs L."/>
            <person name="Horner N."/>
            <person name="Hostetler J."/>
            <person name="Jiang R.H."/>
            <person name="Johnson J."/>
            <person name="Krajaejun T."/>
            <person name="Lin H."/>
            <person name="Meijer H.J."/>
            <person name="Moore B."/>
            <person name="Morris P."/>
            <person name="Phuntmart V."/>
            <person name="Puiu D."/>
            <person name="Shetty J."/>
            <person name="Stajich J.E."/>
            <person name="Tripathy S."/>
            <person name="Wawra S."/>
            <person name="van West P."/>
            <person name="Whitty B.R."/>
            <person name="Coutinho P.M."/>
            <person name="Henrissat B."/>
            <person name="Martin F."/>
            <person name="Thomas P.D."/>
            <person name="Tyler B.M."/>
            <person name="De Vries R.P."/>
            <person name="Kamoun S."/>
            <person name="Yandell M."/>
            <person name="Tisserat N."/>
            <person name="Buell C.R."/>
        </authorList>
    </citation>
    <scope>NUCLEOTIDE SEQUENCE</scope>
    <source>
        <strain evidence="7">DAOM:BR144</strain>
    </source>
</reference>
<proteinExistence type="inferred from homology"/>
<dbReference type="SUPFAM" id="SSF81799">
    <property type="entry name" value="Putative methyltransferase TM0872, insert domain"/>
    <property type="match status" value="1"/>
</dbReference>
<dbReference type="Pfam" id="PF01795">
    <property type="entry name" value="Methyltransf_5"/>
    <property type="match status" value="1"/>
</dbReference>
<dbReference type="InterPro" id="IPR023397">
    <property type="entry name" value="SAM-dep_MeTrfase_MraW_recog"/>
</dbReference>
<dbReference type="Proteomes" id="UP000019132">
    <property type="component" value="Unassembled WGS sequence"/>
</dbReference>
<evidence type="ECO:0000256" key="4">
    <source>
        <dbReference type="ARBA" id="ARBA00022691"/>
    </source>
</evidence>
<dbReference type="HOGENOM" id="CLU_038422_3_0_1"/>
<feature type="compositionally biased region" description="Acidic residues" evidence="5">
    <location>
        <begin position="327"/>
        <end position="349"/>
    </location>
</feature>
<dbReference type="Gene3D" id="3.40.50.150">
    <property type="entry name" value="Vaccinia Virus protein VP39"/>
    <property type="match status" value="1"/>
</dbReference>
<dbReference type="HAMAP" id="MF_01007">
    <property type="entry name" value="16SrRNA_methyltr_H"/>
    <property type="match status" value="1"/>
</dbReference>
<evidence type="ECO:0008006" key="8">
    <source>
        <dbReference type="Google" id="ProtNLM"/>
    </source>
</evidence>
<evidence type="ECO:0000256" key="1">
    <source>
        <dbReference type="ARBA" id="ARBA00010396"/>
    </source>
</evidence>
<dbReference type="STRING" id="431595.K3WIL1"/>
<keyword evidence="3" id="KW-0808">Transferase</keyword>
<dbReference type="PANTHER" id="PTHR11265:SF0">
    <property type="entry name" value="12S RRNA N4-METHYLCYTIDINE METHYLTRANSFERASE"/>
    <property type="match status" value="1"/>
</dbReference>
<dbReference type="GO" id="GO:0070475">
    <property type="term" value="P:rRNA base methylation"/>
    <property type="evidence" value="ECO:0007669"/>
    <property type="project" value="TreeGrafter"/>
</dbReference>
<name>K3WIL1_GLOUD</name>
<sequence length="388" mass="43814">MLLRCAFAARAQCAATAHRSRRCLASAAATAPEHIPVLLQETVALWGGANSSSESKSRVRYFVDGTAGFGGHSRALLEHYDDAQLLCIDRDPEVLAIARANLHDFHGRVTFQQGSYADIRVHLEAADFPRQVDGIMVDLGANSFHFDQPHRGFSWMHDGPLDMRFDQSNDDVPTAAHVLNTHSEVQLTKIFKEFGEEKLAKEFAKAVVRDREEKGVVFKTTQDLKLCIERIARRWSNDSSKASSSLKGNKKSNLTTATKSKTHPATRCFQALRIYVNQELQHVEEGIHELINCLAPGGRLATIAFHSLEDRPIKTLFRKLDKQGRQDDDEDEYDVFDDESDEDDDDEEPIETKRFHLAKRKAIKPTADEMSRNARSRSARLRCLERIE</sequence>
<evidence type="ECO:0000256" key="5">
    <source>
        <dbReference type="SAM" id="MobiDB-lite"/>
    </source>
</evidence>
<evidence type="ECO:0000313" key="6">
    <source>
        <dbReference type="EnsemblProtists" id="PYU1_T004803"/>
    </source>
</evidence>
<keyword evidence="2" id="KW-0489">Methyltransferase</keyword>
<dbReference type="VEuPathDB" id="FungiDB:PYU1_G004792"/>
<dbReference type="NCBIfam" id="TIGR00006">
    <property type="entry name" value="16S rRNA (cytosine(1402)-N(4))-methyltransferase RsmH"/>
    <property type="match status" value="1"/>
</dbReference>
<dbReference type="InterPro" id="IPR029063">
    <property type="entry name" value="SAM-dependent_MTases_sf"/>
</dbReference>
<dbReference type="Gene3D" id="1.10.150.170">
    <property type="entry name" value="Putative methyltransferase TM0872, insert domain"/>
    <property type="match status" value="1"/>
</dbReference>
<dbReference type="InterPro" id="IPR002903">
    <property type="entry name" value="RsmH"/>
</dbReference>
<evidence type="ECO:0000313" key="7">
    <source>
        <dbReference type="Proteomes" id="UP000019132"/>
    </source>
</evidence>
<dbReference type="EnsemblProtists" id="PYU1_T004803">
    <property type="protein sequence ID" value="PYU1_T004803"/>
    <property type="gene ID" value="PYU1_G004792"/>
</dbReference>
<feature type="region of interest" description="Disordered" evidence="5">
    <location>
        <begin position="321"/>
        <end position="359"/>
    </location>
</feature>
<reference evidence="6" key="3">
    <citation type="submission" date="2015-02" db="UniProtKB">
        <authorList>
            <consortium name="EnsemblProtists"/>
        </authorList>
    </citation>
    <scope>IDENTIFICATION</scope>
    <source>
        <strain evidence="6">DAOM BR144</strain>
    </source>
</reference>
<protein>
    <recommendedName>
        <fullName evidence="8">S-adenosyl-methyltransferase MraW</fullName>
    </recommendedName>
</protein>
<evidence type="ECO:0000256" key="3">
    <source>
        <dbReference type="ARBA" id="ARBA00022679"/>
    </source>
</evidence>
<feature type="compositionally biased region" description="Low complexity" evidence="5">
    <location>
        <begin position="239"/>
        <end position="253"/>
    </location>
</feature>
<accession>K3WIL1</accession>
<dbReference type="CDD" id="cd02440">
    <property type="entry name" value="AdoMet_MTases"/>
    <property type="match status" value="1"/>
</dbReference>
<organism evidence="6 7">
    <name type="scientific">Globisporangium ultimum (strain ATCC 200006 / CBS 805.95 / DAOM BR144)</name>
    <name type="common">Pythium ultimum</name>
    <dbReference type="NCBI Taxonomy" id="431595"/>
    <lineage>
        <taxon>Eukaryota</taxon>
        <taxon>Sar</taxon>
        <taxon>Stramenopiles</taxon>
        <taxon>Oomycota</taxon>
        <taxon>Peronosporomycetes</taxon>
        <taxon>Pythiales</taxon>
        <taxon>Pythiaceae</taxon>
        <taxon>Globisporangium</taxon>
    </lineage>
</organism>
<keyword evidence="4" id="KW-0949">S-adenosyl-L-methionine</keyword>
<evidence type="ECO:0000256" key="2">
    <source>
        <dbReference type="ARBA" id="ARBA00022603"/>
    </source>
</evidence>
<dbReference type="AlphaFoldDB" id="K3WIL1"/>
<dbReference type="SUPFAM" id="SSF53335">
    <property type="entry name" value="S-adenosyl-L-methionine-dependent methyltransferases"/>
    <property type="match status" value="1"/>
</dbReference>
<dbReference type="eggNOG" id="KOG2782">
    <property type="taxonomic scope" value="Eukaryota"/>
</dbReference>
<dbReference type="InParanoid" id="K3WIL1"/>
<keyword evidence="7" id="KW-1185">Reference proteome</keyword>
<dbReference type="EMBL" id="GL376564">
    <property type="status" value="NOT_ANNOTATED_CDS"/>
    <property type="molecule type" value="Genomic_DNA"/>
</dbReference>
<reference evidence="7" key="2">
    <citation type="submission" date="2010-04" db="EMBL/GenBank/DDBJ databases">
        <authorList>
            <person name="Buell R."/>
            <person name="Hamilton J."/>
            <person name="Hostetler J."/>
        </authorList>
    </citation>
    <scope>NUCLEOTIDE SEQUENCE [LARGE SCALE GENOMIC DNA]</scope>
    <source>
        <strain evidence="7">DAOM:BR144</strain>
    </source>
</reference>
<dbReference type="GO" id="GO:0071424">
    <property type="term" value="F:rRNA (cytosine-N4-)-methyltransferase activity"/>
    <property type="evidence" value="ECO:0007669"/>
    <property type="project" value="TreeGrafter"/>
</dbReference>